<protein>
    <submittedName>
        <fullName evidence="13">Putative inner membrane protein</fullName>
    </submittedName>
</protein>
<accession>E0WSV5</accession>
<feature type="transmembrane region" description="Helical" evidence="10">
    <location>
        <begin position="344"/>
        <end position="366"/>
    </location>
</feature>
<keyword evidence="8" id="KW-0143">Chaperone</keyword>
<dbReference type="NCBIfam" id="TIGR03592">
    <property type="entry name" value="yidC_oxa1_cterm"/>
    <property type="match status" value="1"/>
</dbReference>
<evidence type="ECO:0000256" key="1">
    <source>
        <dbReference type="ARBA" id="ARBA00004651"/>
    </source>
</evidence>
<dbReference type="InterPro" id="IPR028055">
    <property type="entry name" value="YidC/Oxa/ALB_C"/>
</dbReference>
<feature type="transmembrane region" description="Helical" evidence="10">
    <location>
        <begin position="250"/>
        <end position="270"/>
    </location>
</feature>
<evidence type="ECO:0000256" key="5">
    <source>
        <dbReference type="ARBA" id="ARBA00022927"/>
    </source>
</evidence>
<keyword evidence="7 10" id="KW-0472">Membrane</keyword>
<dbReference type="PANTHER" id="PTHR12428">
    <property type="entry name" value="OXA1"/>
    <property type="match status" value="1"/>
</dbReference>
<evidence type="ECO:0000256" key="11">
    <source>
        <dbReference type="SAM" id="SignalP"/>
    </source>
</evidence>
<dbReference type="EMBL" id="GL379592">
    <property type="protein sequence ID" value="EFL91640.1"/>
    <property type="molecule type" value="Genomic_DNA"/>
</dbReference>
<feature type="transmembrane region" description="Helical" evidence="10">
    <location>
        <begin position="177"/>
        <end position="201"/>
    </location>
</feature>
<evidence type="ECO:0000313" key="14">
    <source>
        <dbReference type="Proteomes" id="UP000005726"/>
    </source>
</evidence>
<evidence type="ECO:0000256" key="2">
    <source>
        <dbReference type="ARBA" id="ARBA00022448"/>
    </source>
</evidence>
<keyword evidence="5" id="KW-0653">Protein transport</keyword>
<dbReference type="PANTHER" id="PTHR12428:SF65">
    <property type="entry name" value="CYTOCHROME C OXIDASE ASSEMBLY PROTEIN COX18, MITOCHONDRIAL"/>
    <property type="match status" value="1"/>
</dbReference>
<evidence type="ECO:0000256" key="3">
    <source>
        <dbReference type="ARBA" id="ARBA00022475"/>
    </source>
</evidence>
<evidence type="ECO:0000256" key="10">
    <source>
        <dbReference type="SAM" id="Phobius"/>
    </source>
</evidence>
<keyword evidence="6 10" id="KW-1133">Transmembrane helix</keyword>
<keyword evidence="11" id="KW-0732">Signal</keyword>
<evidence type="ECO:0000256" key="7">
    <source>
        <dbReference type="ARBA" id="ARBA00023136"/>
    </source>
</evidence>
<keyword evidence="3" id="KW-1003">Cell membrane</keyword>
<organism evidence="13 14">
    <name type="scientific">Candidatus Regiella insecticola LSR1</name>
    <dbReference type="NCBI Taxonomy" id="663321"/>
    <lineage>
        <taxon>Bacteria</taxon>
        <taxon>Pseudomonadati</taxon>
        <taxon>Pseudomonadota</taxon>
        <taxon>Gammaproteobacteria</taxon>
        <taxon>Enterobacterales</taxon>
        <taxon>Enterobacteriaceae</taxon>
        <taxon>aphid secondary symbionts</taxon>
        <taxon>Candidatus Regiella</taxon>
    </lineage>
</organism>
<dbReference type="InterPro" id="IPR001708">
    <property type="entry name" value="YidC/ALB3/OXA1/COX18"/>
</dbReference>
<dbReference type="GO" id="GO:0051205">
    <property type="term" value="P:protein insertion into membrane"/>
    <property type="evidence" value="ECO:0007669"/>
    <property type="project" value="TreeGrafter"/>
</dbReference>
<dbReference type="Proteomes" id="UP000005726">
    <property type="component" value="Unassembled WGS sequence"/>
</dbReference>
<feature type="chain" id="PRO_5003142833" evidence="11">
    <location>
        <begin position="25"/>
        <end position="380"/>
    </location>
</feature>
<reference evidence="13" key="1">
    <citation type="journal article" date="2009" name="Environ. Microbiol.">
        <title>Dynamics of genome evolution in facultative symbionts of aphids.</title>
        <authorList>
            <person name="Degnan P.H."/>
            <person name="Leonardo T.E."/>
            <person name="Cass B.N."/>
            <person name="Hurwitz B."/>
            <person name="Stern D."/>
            <person name="Gibbs R.A."/>
            <person name="Richards S."/>
            <person name="Moran N.A."/>
        </authorList>
    </citation>
    <scope>NUCLEOTIDE SEQUENCE [LARGE SCALE GENOMIC DNA]</scope>
    <source>
        <strain evidence="13">LSR1</strain>
    </source>
</reference>
<evidence type="ECO:0000256" key="6">
    <source>
        <dbReference type="ARBA" id="ARBA00022989"/>
    </source>
</evidence>
<dbReference type="Pfam" id="PF02096">
    <property type="entry name" value="60KD_IMP"/>
    <property type="match status" value="1"/>
</dbReference>
<feature type="signal peptide" evidence="11">
    <location>
        <begin position="1"/>
        <end position="24"/>
    </location>
</feature>
<dbReference type="RefSeq" id="WP_006704806.1">
    <property type="nucleotide sequence ID" value="NZ_CAWLGB010000004.1"/>
</dbReference>
<evidence type="ECO:0000256" key="9">
    <source>
        <dbReference type="RuleBase" id="RU003945"/>
    </source>
</evidence>
<feature type="transmembrane region" description="Helical" evidence="10">
    <location>
        <begin position="300"/>
        <end position="324"/>
    </location>
</feature>
<keyword evidence="4 9" id="KW-0812">Transmembrane</keyword>
<feature type="transmembrane region" description="Helical" evidence="10">
    <location>
        <begin position="153"/>
        <end position="171"/>
    </location>
</feature>
<dbReference type="GO" id="GO:0032977">
    <property type="term" value="F:membrane insertase activity"/>
    <property type="evidence" value="ECO:0007669"/>
    <property type="project" value="InterPro"/>
</dbReference>
<feature type="domain" description="Membrane insertase YidC/Oxa/ALB C-terminal" evidence="12">
    <location>
        <begin position="179"/>
        <end position="379"/>
    </location>
</feature>
<dbReference type="GO" id="GO:0015031">
    <property type="term" value="P:protein transport"/>
    <property type="evidence" value="ECO:0007669"/>
    <property type="project" value="UniProtKB-KW"/>
</dbReference>
<keyword evidence="14" id="KW-1185">Reference proteome</keyword>
<sequence>MIKKQACLFLLLLSMILFPQLATAKVQEYRLELNGINPFIETNVRDHFSYSGLAAFYNGVSAYVVDIAGIKKINTEAYTLKPNQVLALVGHYKILILQDVVGVVSFKEDRLLWHKSDTENQVSSMGKTRAQLLLKSDLDQLPQYFQKIKYAHLWAPLRLLCLGIEAILLWLNTIHSFGWGITIILLSLLFKLFILPANILLTRAQRKVSHLQARLAPELEYIKANFTGEEAHQKFMAVHKQQGVSPFYNLRSLLLTLAPFPFLIAIFNVLSEMDLIAGHPFLWIEDLAYPDAIYHLGFHIPLLGASINLLPILMTLLTILAAVIHQNKIISTKELRKQKLNLYFMAEGFFLLFYPFPSTMVLYWIFANIWQLIQQRFVRI</sequence>
<dbReference type="AlphaFoldDB" id="E0WSV5"/>
<evidence type="ECO:0000256" key="8">
    <source>
        <dbReference type="ARBA" id="ARBA00023186"/>
    </source>
</evidence>
<keyword evidence="2" id="KW-0813">Transport</keyword>
<dbReference type="CDD" id="cd20070">
    <property type="entry name" value="5TM_YidC_Alb3"/>
    <property type="match status" value="1"/>
</dbReference>
<name>E0WSV5_9ENTR</name>
<dbReference type="HOGENOM" id="CLU_727017_0_0_6"/>
<gene>
    <name evidence="13" type="ORF">REG_1083</name>
</gene>
<dbReference type="InterPro" id="IPR047196">
    <property type="entry name" value="YidC_ALB_C"/>
</dbReference>
<proteinExistence type="inferred from homology"/>
<comment type="subcellular location">
    <subcellularLocation>
        <location evidence="1">Cell membrane</location>
        <topology evidence="1">Multi-pass membrane protein</topology>
    </subcellularLocation>
    <subcellularLocation>
        <location evidence="9">Membrane</location>
        <topology evidence="9">Multi-pass membrane protein</topology>
    </subcellularLocation>
</comment>
<evidence type="ECO:0000256" key="4">
    <source>
        <dbReference type="ARBA" id="ARBA00022692"/>
    </source>
</evidence>
<feature type="transmembrane region" description="Helical" evidence="10">
    <location>
        <begin position="48"/>
        <end position="65"/>
    </location>
</feature>
<comment type="similarity">
    <text evidence="9">Belongs to the OXA1/ALB3/YidC family.</text>
</comment>
<evidence type="ECO:0000259" key="12">
    <source>
        <dbReference type="Pfam" id="PF02096"/>
    </source>
</evidence>
<evidence type="ECO:0000313" key="13">
    <source>
        <dbReference type="EMBL" id="EFL91640.1"/>
    </source>
</evidence>
<dbReference type="GO" id="GO:0005886">
    <property type="term" value="C:plasma membrane"/>
    <property type="evidence" value="ECO:0007669"/>
    <property type="project" value="UniProtKB-SubCell"/>
</dbReference>